<evidence type="ECO:0000313" key="3">
    <source>
        <dbReference type="Proteomes" id="UP000232412"/>
    </source>
</evidence>
<dbReference type="GO" id="GO:0016972">
    <property type="term" value="F:thiol oxidase activity"/>
    <property type="evidence" value="ECO:0007669"/>
    <property type="project" value="InterPro"/>
</dbReference>
<keyword evidence="3" id="KW-1185">Reference proteome</keyword>
<dbReference type="EMBL" id="FRFC01000003">
    <property type="protein sequence ID" value="SHO45712.1"/>
    <property type="molecule type" value="Genomic_DNA"/>
</dbReference>
<name>A0A2H1EH38_9ARCH</name>
<dbReference type="Proteomes" id="UP000232412">
    <property type="component" value="Unassembled WGS sequence"/>
</dbReference>
<feature type="domain" description="ERV/ALR sulfhydryl oxidase" evidence="1">
    <location>
        <begin position="1"/>
        <end position="65"/>
    </location>
</feature>
<reference evidence="3" key="1">
    <citation type="submission" date="2016-12" db="EMBL/GenBank/DDBJ databases">
        <authorList>
            <person name="Herbold C."/>
        </authorList>
    </citation>
    <scope>NUCLEOTIDE SEQUENCE [LARGE SCALE GENOMIC DNA]</scope>
</reference>
<dbReference type="AlphaFoldDB" id="A0A2H1EH38"/>
<dbReference type="PROSITE" id="PS51324">
    <property type="entry name" value="ERV_ALR"/>
    <property type="match status" value="1"/>
</dbReference>
<proteinExistence type="predicted"/>
<organism evidence="2 3">
    <name type="scientific">Nitrosotalea sinensis</name>
    <dbReference type="NCBI Taxonomy" id="1499975"/>
    <lineage>
        <taxon>Archaea</taxon>
        <taxon>Nitrososphaerota</taxon>
        <taxon>Nitrososphaeria</taxon>
        <taxon>Nitrosotaleales</taxon>
        <taxon>Nitrosotaleaceae</taxon>
        <taxon>Nitrosotalea</taxon>
    </lineage>
</organism>
<protein>
    <recommendedName>
        <fullName evidence="1">ERV/ALR sulfhydryl oxidase domain-containing protein</fullName>
    </recommendedName>
</protein>
<dbReference type="InterPro" id="IPR017905">
    <property type="entry name" value="ERV/ALR_sulphydryl_oxidase"/>
</dbReference>
<sequence length="65" mass="7970">MKFYIEFNPCKECKEMIKEIKEGFPTDDNSQKFLRHLTYNHSEIGQAIIDEFPKEEEKEHFPWFQ</sequence>
<dbReference type="RefSeq" id="WP_101009733.1">
    <property type="nucleotide sequence ID" value="NZ_FRFC01000003.1"/>
</dbReference>
<gene>
    <name evidence="2" type="ORF">NSIN_20754</name>
</gene>
<evidence type="ECO:0000259" key="1">
    <source>
        <dbReference type="PROSITE" id="PS51324"/>
    </source>
</evidence>
<accession>A0A2H1EH38</accession>
<evidence type="ECO:0000313" key="2">
    <source>
        <dbReference type="EMBL" id="SHO45712.1"/>
    </source>
</evidence>